<dbReference type="EMBL" id="QUTA01008973">
    <property type="protein sequence ID" value="RHY02158.1"/>
    <property type="molecule type" value="Genomic_DNA"/>
</dbReference>
<organism evidence="1 2">
    <name type="scientific">Aphanomyces astaci</name>
    <name type="common">Crayfish plague agent</name>
    <dbReference type="NCBI Taxonomy" id="112090"/>
    <lineage>
        <taxon>Eukaryota</taxon>
        <taxon>Sar</taxon>
        <taxon>Stramenopiles</taxon>
        <taxon>Oomycota</taxon>
        <taxon>Saprolegniomycetes</taxon>
        <taxon>Saprolegniales</taxon>
        <taxon>Verrucalvaceae</taxon>
        <taxon>Aphanomyces</taxon>
    </lineage>
</organism>
<sequence>MDIEIAAPSLHRRKPTDDLHVDCSDAVLAKSSEGVMSPATACSSSDGDDTCNVFVCDVCFEECDLSDGVKLICGRSCSATMCTACTHTYITVRTASVIPGVLAKLNCPTCLVPVNLRRWHNRLAAFAPKFDDVLSQFCDKVERSCDVKCPSCHINRSQLPPHASSVPPIKMLPTLAAHIPRLRELGRAYCNHQLSAADVVAFAQTTFGQLGDIILEYLVQLIDDRERRATLYLRLRRTNPLILTLCCNAAVCFSCHVAGHHDGGPCGGVAPTDQVVECESCGLHLVKGDGCDWVQCYCGLEFGWTSAAMATKMRRLEPRHLVALRCMIQPFRRLVLKRKLFRQVLSKVPELHLAARQRSIEAELSRNAELKLALRYRLCRWVQRIRKHRVFRGMMSDVLVMQAKYFWVNHWATHADEWHELDDETSSFMAMDV</sequence>
<evidence type="ECO:0000313" key="1">
    <source>
        <dbReference type="EMBL" id="RHY02158.1"/>
    </source>
</evidence>
<protein>
    <recommendedName>
        <fullName evidence="3">RING-type domain-containing protein</fullName>
    </recommendedName>
</protein>
<evidence type="ECO:0008006" key="3">
    <source>
        <dbReference type="Google" id="ProtNLM"/>
    </source>
</evidence>
<name>A0A397A8E2_APHAT</name>
<dbReference type="VEuPathDB" id="FungiDB:H257_15868"/>
<gene>
    <name evidence="1" type="ORF">DYB25_005822</name>
</gene>
<dbReference type="Proteomes" id="UP000266239">
    <property type="component" value="Unassembled WGS sequence"/>
</dbReference>
<accession>A0A397A8E2</accession>
<proteinExistence type="predicted"/>
<dbReference type="AlphaFoldDB" id="A0A397A8E2"/>
<reference evidence="1 2" key="1">
    <citation type="submission" date="2018-08" db="EMBL/GenBank/DDBJ databases">
        <title>Aphanomyces genome sequencing and annotation.</title>
        <authorList>
            <person name="Minardi D."/>
            <person name="Oidtmann B."/>
            <person name="Van Der Giezen M."/>
            <person name="Studholme D.J."/>
        </authorList>
    </citation>
    <scope>NUCLEOTIDE SEQUENCE [LARGE SCALE GENOMIC DNA]</scope>
    <source>
        <strain evidence="1 2">Yx</strain>
    </source>
</reference>
<evidence type="ECO:0000313" key="2">
    <source>
        <dbReference type="Proteomes" id="UP000266239"/>
    </source>
</evidence>
<comment type="caution">
    <text evidence="1">The sequence shown here is derived from an EMBL/GenBank/DDBJ whole genome shotgun (WGS) entry which is preliminary data.</text>
</comment>